<feature type="transmembrane region" description="Helical" evidence="2">
    <location>
        <begin position="199"/>
        <end position="217"/>
    </location>
</feature>
<keyword evidence="2" id="KW-1133">Transmembrane helix</keyword>
<feature type="transmembrane region" description="Helical" evidence="2">
    <location>
        <begin position="74"/>
        <end position="93"/>
    </location>
</feature>
<evidence type="ECO:0000313" key="4">
    <source>
        <dbReference type="Proteomes" id="UP001165085"/>
    </source>
</evidence>
<keyword evidence="2" id="KW-0472">Membrane</keyword>
<dbReference type="EMBL" id="BRXY01000086">
    <property type="protein sequence ID" value="GMH63596.1"/>
    <property type="molecule type" value="Genomic_DNA"/>
</dbReference>
<comment type="caution">
    <text evidence="3">The sequence shown here is derived from an EMBL/GenBank/DDBJ whole genome shotgun (WGS) entry which is preliminary data.</text>
</comment>
<reference evidence="4" key="1">
    <citation type="journal article" date="2023" name="Commun. Biol.">
        <title>Genome analysis of Parmales, the sister group of diatoms, reveals the evolutionary specialization of diatoms from phago-mixotrophs to photoautotrophs.</title>
        <authorList>
            <person name="Ban H."/>
            <person name="Sato S."/>
            <person name="Yoshikawa S."/>
            <person name="Yamada K."/>
            <person name="Nakamura Y."/>
            <person name="Ichinomiya M."/>
            <person name="Sato N."/>
            <person name="Blanc-Mathieu R."/>
            <person name="Endo H."/>
            <person name="Kuwata A."/>
            <person name="Ogata H."/>
        </authorList>
    </citation>
    <scope>NUCLEOTIDE SEQUENCE [LARGE SCALE GENOMIC DNA]</scope>
    <source>
        <strain evidence="4">NIES 3701</strain>
    </source>
</reference>
<feature type="region of interest" description="Disordered" evidence="1">
    <location>
        <begin position="340"/>
        <end position="359"/>
    </location>
</feature>
<keyword evidence="2" id="KW-0812">Transmembrane</keyword>
<proteinExistence type="predicted"/>
<protein>
    <submittedName>
        <fullName evidence="3">Uncharacterized protein</fullName>
    </submittedName>
</protein>
<organism evidence="3 4">
    <name type="scientific">Triparma strigata</name>
    <dbReference type="NCBI Taxonomy" id="1606541"/>
    <lineage>
        <taxon>Eukaryota</taxon>
        <taxon>Sar</taxon>
        <taxon>Stramenopiles</taxon>
        <taxon>Ochrophyta</taxon>
        <taxon>Bolidophyceae</taxon>
        <taxon>Parmales</taxon>
        <taxon>Triparmaceae</taxon>
        <taxon>Triparma</taxon>
    </lineage>
</organism>
<keyword evidence="4" id="KW-1185">Reference proteome</keyword>
<dbReference type="AlphaFoldDB" id="A0A9W7A525"/>
<feature type="transmembrane region" description="Helical" evidence="2">
    <location>
        <begin position="223"/>
        <end position="239"/>
    </location>
</feature>
<gene>
    <name evidence="3" type="ORF">TrST_g273</name>
</gene>
<feature type="transmembrane region" description="Helical" evidence="2">
    <location>
        <begin position="157"/>
        <end position="178"/>
    </location>
</feature>
<evidence type="ECO:0000313" key="3">
    <source>
        <dbReference type="EMBL" id="GMH63596.1"/>
    </source>
</evidence>
<evidence type="ECO:0000256" key="1">
    <source>
        <dbReference type="SAM" id="MobiDB-lite"/>
    </source>
</evidence>
<dbReference type="OrthoDB" id="10324942at2759"/>
<dbReference type="Proteomes" id="UP001165085">
    <property type="component" value="Unassembled WGS sequence"/>
</dbReference>
<feature type="transmembrane region" description="Helical" evidence="2">
    <location>
        <begin position="260"/>
        <end position="286"/>
    </location>
</feature>
<accession>A0A9W7A525</accession>
<evidence type="ECO:0000256" key="2">
    <source>
        <dbReference type="SAM" id="Phobius"/>
    </source>
</evidence>
<sequence length="359" mass="39051">MDIGPDFDEVAAAGFRCFEEDKGVKYHNSCPALMGCYANATGGMQCQCSVVVINTGEDCDRNCGCMSSSSWQPITVSLISNSLALYNLCWALWMCRKLFILKEFKRNAVTEALFWGVVCAFAGLIHDSMELLGMFLLDADFHTAFYMPGTGVGSISLSIVGFGIVSCDLSIPLLWINISSGGMNKAEVAERKKKAEKTVNILLGIYLLSFLGIAAVMGNGITGLYAILWLLGITLNFNYGGRMMRKQLTENDKEGRNTEAVKGIMVFVRGFTVSFILYVLSIGWFVVSSGANEDPAAWWLPALMIYISINLMVNCNLRYVHTSLKKKFSKIKNGVVMPSSTTASSAVSSASSAASSVEK</sequence>
<feature type="transmembrane region" description="Helical" evidence="2">
    <location>
        <begin position="113"/>
        <end position="137"/>
    </location>
</feature>
<name>A0A9W7A525_9STRA</name>
<feature type="transmembrane region" description="Helical" evidence="2">
    <location>
        <begin position="298"/>
        <end position="320"/>
    </location>
</feature>